<accession>A0AAD7HGM7</accession>
<proteinExistence type="predicted"/>
<name>A0AAD7HGM7_9AGAR</name>
<dbReference type="Proteomes" id="UP001215598">
    <property type="component" value="Unassembled WGS sequence"/>
</dbReference>
<evidence type="ECO:0000313" key="1">
    <source>
        <dbReference type="EMBL" id="KAJ7720361.1"/>
    </source>
</evidence>
<dbReference type="AlphaFoldDB" id="A0AAD7HGM7"/>
<comment type="caution">
    <text evidence="1">The sequence shown here is derived from an EMBL/GenBank/DDBJ whole genome shotgun (WGS) entry which is preliminary data.</text>
</comment>
<dbReference type="EMBL" id="JARKIB010000241">
    <property type="protein sequence ID" value="KAJ7720361.1"/>
    <property type="molecule type" value="Genomic_DNA"/>
</dbReference>
<protein>
    <submittedName>
        <fullName evidence="1">Uncharacterized protein</fullName>
    </submittedName>
</protein>
<sequence length="200" mass="22686">MKEIHASIHTSKFCNAYSPNTEMHTTKEIYGYMGGAIIFNLQPLQEFSPGVNGCRILDLEIEQVCSTEFLRCHIVASVVGNNGPKSVTVRLPPRVDAVRLRDPETHNHIQLCTVTVPIPTQQVSPENTQWHMLKFNYKKSRLNFMSDWQTVAAADDDEDWLQTLAETEGKDRDIIWCEIVDSCDAADGIIFTEMPEENDE</sequence>
<keyword evidence="2" id="KW-1185">Reference proteome</keyword>
<organism evidence="1 2">
    <name type="scientific">Mycena metata</name>
    <dbReference type="NCBI Taxonomy" id="1033252"/>
    <lineage>
        <taxon>Eukaryota</taxon>
        <taxon>Fungi</taxon>
        <taxon>Dikarya</taxon>
        <taxon>Basidiomycota</taxon>
        <taxon>Agaricomycotina</taxon>
        <taxon>Agaricomycetes</taxon>
        <taxon>Agaricomycetidae</taxon>
        <taxon>Agaricales</taxon>
        <taxon>Marasmiineae</taxon>
        <taxon>Mycenaceae</taxon>
        <taxon>Mycena</taxon>
    </lineage>
</organism>
<reference evidence="1" key="1">
    <citation type="submission" date="2023-03" db="EMBL/GenBank/DDBJ databases">
        <title>Massive genome expansion in bonnet fungi (Mycena s.s.) driven by repeated elements and novel gene families across ecological guilds.</title>
        <authorList>
            <consortium name="Lawrence Berkeley National Laboratory"/>
            <person name="Harder C.B."/>
            <person name="Miyauchi S."/>
            <person name="Viragh M."/>
            <person name="Kuo A."/>
            <person name="Thoen E."/>
            <person name="Andreopoulos B."/>
            <person name="Lu D."/>
            <person name="Skrede I."/>
            <person name="Drula E."/>
            <person name="Henrissat B."/>
            <person name="Morin E."/>
            <person name="Kohler A."/>
            <person name="Barry K."/>
            <person name="LaButti K."/>
            <person name="Morin E."/>
            <person name="Salamov A."/>
            <person name="Lipzen A."/>
            <person name="Mereny Z."/>
            <person name="Hegedus B."/>
            <person name="Baldrian P."/>
            <person name="Stursova M."/>
            <person name="Weitz H."/>
            <person name="Taylor A."/>
            <person name="Grigoriev I.V."/>
            <person name="Nagy L.G."/>
            <person name="Martin F."/>
            <person name="Kauserud H."/>
        </authorList>
    </citation>
    <scope>NUCLEOTIDE SEQUENCE</scope>
    <source>
        <strain evidence="1">CBHHK182m</strain>
    </source>
</reference>
<gene>
    <name evidence="1" type="ORF">B0H16DRAFT_1474466</name>
</gene>
<evidence type="ECO:0000313" key="2">
    <source>
        <dbReference type="Proteomes" id="UP001215598"/>
    </source>
</evidence>